<dbReference type="RefSeq" id="WP_335424959.1">
    <property type="nucleotide sequence ID" value="NZ_JBALHR010000014.1"/>
</dbReference>
<accession>A0ABU8BZ02</accession>
<feature type="chain" id="PRO_5047496135" evidence="1">
    <location>
        <begin position="25"/>
        <end position="179"/>
    </location>
</feature>
<gene>
    <name evidence="2" type="ORF">V6590_17415</name>
</gene>
<evidence type="ECO:0000256" key="1">
    <source>
        <dbReference type="SAM" id="SignalP"/>
    </source>
</evidence>
<proteinExistence type="predicted"/>
<name>A0ABU8BZ02_9RHOB</name>
<keyword evidence="1" id="KW-0732">Signal</keyword>
<reference evidence="2" key="1">
    <citation type="submission" date="2024-02" db="EMBL/GenBank/DDBJ databases">
        <title>Genome sequences of strain Gemmobacter sp. JM10B15.</title>
        <authorList>
            <person name="Zhang M."/>
        </authorList>
    </citation>
    <scope>NUCLEOTIDE SEQUENCE</scope>
    <source>
        <strain evidence="2">JM10B15</strain>
    </source>
</reference>
<evidence type="ECO:0000313" key="3">
    <source>
        <dbReference type="Proteomes" id="UP001431963"/>
    </source>
</evidence>
<feature type="signal peptide" evidence="1">
    <location>
        <begin position="1"/>
        <end position="24"/>
    </location>
</feature>
<keyword evidence="3" id="KW-1185">Reference proteome</keyword>
<protein>
    <submittedName>
        <fullName evidence="2">Uncharacterized protein</fullName>
    </submittedName>
</protein>
<dbReference type="EMBL" id="JBALHR010000014">
    <property type="protein sequence ID" value="MEH7829932.1"/>
    <property type="molecule type" value="Genomic_DNA"/>
</dbReference>
<comment type="caution">
    <text evidence="2">The sequence shown here is derived from an EMBL/GenBank/DDBJ whole genome shotgun (WGS) entry which is preliminary data.</text>
</comment>
<organism evidence="2 3">
    <name type="scientific">Gemmobacter denitrificans</name>
    <dbReference type="NCBI Taxonomy" id="3123040"/>
    <lineage>
        <taxon>Bacteria</taxon>
        <taxon>Pseudomonadati</taxon>
        <taxon>Pseudomonadota</taxon>
        <taxon>Alphaproteobacteria</taxon>
        <taxon>Rhodobacterales</taxon>
        <taxon>Paracoccaceae</taxon>
        <taxon>Gemmobacter</taxon>
    </lineage>
</organism>
<evidence type="ECO:0000313" key="2">
    <source>
        <dbReference type="EMBL" id="MEH7829932.1"/>
    </source>
</evidence>
<sequence length="179" mass="19806">MKPIVTTFAIVALCLQLGAAPAAAEMNDDQKVAAAIAILGIAALAHHKHHYKDGYKPSDDVETAEFERGYRDGLHGYAYWEYSQTRGYVEGYRAGENERQNSVAHRRVDADQKAPPMAYSGCADIVAQNFAASKNHVHFVKARSPQKHKWEIEATVGHEHMVCTMRDSGELIDLRGGKL</sequence>
<dbReference type="Proteomes" id="UP001431963">
    <property type="component" value="Unassembled WGS sequence"/>
</dbReference>